<evidence type="ECO:0000313" key="2">
    <source>
        <dbReference type="Proteomes" id="UP000250043"/>
    </source>
</evidence>
<name>A0A8E2AZZ0_9APHY</name>
<dbReference type="AlphaFoldDB" id="A0A8E2AZZ0"/>
<dbReference type="Proteomes" id="UP000250043">
    <property type="component" value="Unassembled WGS sequence"/>
</dbReference>
<dbReference type="EMBL" id="KV722448">
    <property type="protein sequence ID" value="OCH88605.1"/>
    <property type="molecule type" value="Genomic_DNA"/>
</dbReference>
<organism evidence="1 2">
    <name type="scientific">Obba rivulosa</name>
    <dbReference type="NCBI Taxonomy" id="1052685"/>
    <lineage>
        <taxon>Eukaryota</taxon>
        <taxon>Fungi</taxon>
        <taxon>Dikarya</taxon>
        <taxon>Basidiomycota</taxon>
        <taxon>Agaricomycotina</taxon>
        <taxon>Agaricomycetes</taxon>
        <taxon>Polyporales</taxon>
        <taxon>Gelatoporiaceae</taxon>
        <taxon>Obba</taxon>
    </lineage>
</organism>
<dbReference type="OrthoDB" id="2758200at2759"/>
<reference evidence="1 2" key="1">
    <citation type="submission" date="2016-07" db="EMBL/GenBank/DDBJ databases">
        <title>Draft genome of the white-rot fungus Obba rivulosa 3A-2.</title>
        <authorList>
            <consortium name="DOE Joint Genome Institute"/>
            <person name="Miettinen O."/>
            <person name="Riley R."/>
            <person name="Acob R."/>
            <person name="Barry K."/>
            <person name="Cullen D."/>
            <person name="De Vries R."/>
            <person name="Hainaut M."/>
            <person name="Hatakka A."/>
            <person name="Henrissat B."/>
            <person name="Hilden K."/>
            <person name="Kuo R."/>
            <person name="Labutti K."/>
            <person name="Lipzen A."/>
            <person name="Makela M.R."/>
            <person name="Sandor L."/>
            <person name="Spatafora J.W."/>
            <person name="Grigoriev I.V."/>
            <person name="Hibbett D.S."/>
        </authorList>
    </citation>
    <scope>NUCLEOTIDE SEQUENCE [LARGE SCALE GENOMIC DNA]</scope>
    <source>
        <strain evidence="1 2">3A-2</strain>
    </source>
</reference>
<accession>A0A8E2AZZ0</accession>
<sequence>MRAVCHIQIPECQGLLSSENGSRCMMFRHAVFEPLTDANAYMEDELALVSQYCIEGWHAYDMHGALIPPSEYVQKLRGAVVVVCFNVAVYVFGQVPKHRHRFIGDIMYIHVLVPPTAPSAP</sequence>
<gene>
    <name evidence="1" type="ORF">OBBRIDRAFT_795075</name>
</gene>
<feature type="non-terminal residue" evidence="1">
    <location>
        <position position="121"/>
    </location>
</feature>
<evidence type="ECO:0000313" key="1">
    <source>
        <dbReference type="EMBL" id="OCH88605.1"/>
    </source>
</evidence>
<proteinExistence type="predicted"/>
<protein>
    <submittedName>
        <fullName evidence="1">Uncharacterized protein</fullName>
    </submittedName>
</protein>
<keyword evidence="2" id="KW-1185">Reference proteome</keyword>